<evidence type="ECO:0000256" key="4">
    <source>
        <dbReference type="ARBA" id="ARBA00022989"/>
    </source>
</evidence>
<feature type="transmembrane region" description="Helical" evidence="6">
    <location>
        <begin position="6"/>
        <end position="24"/>
    </location>
</feature>
<keyword evidence="4 6" id="KW-1133">Transmembrane helix</keyword>
<dbReference type="PANTHER" id="PTHR38601:SF1">
    <property type="entry name" value="HYDROGENASE-4 COMPONENT E"/>
    <property type="match status" value="1"/>
</dbReference>
<keyword evidence="8" id="KW-1185">Reference proteome</keyword>
<reference evidence="8" key="1">
    <citation type="journal article" date="2019" name="Int. J. Syst. Evol. Microbiol.">
        <title>The Global Catalogue of Microorganisms (GCM) 10K type strain sequencing project: providing services to taxonomists for standard genome sequencing and annotation.</title>
        <authorList>
            <consortium name="The Broad Institute Genomics Platform"/>
            <consortium name="The Broad Institute Genome Sequencing Center for Infectious Disease"/>
            <person name="Wu L."/>
            <person name="Ma J."/>
        </authorList>
    </citation>
    <scope>NUCLEOTIDE SEQUENCE [LARGE SCALE GENOMIC DNA]</scope>
    <source>
        <strain evidence="8">CGMCC 1.19062</strain>
    </source>
</reference>
<feature type="transmembrane region" description="Helical" evidence="6">
    <location>
        <begin position="149"/>
        <end position="169"/>
    </location>
</feature>
<dbReference type="InterPro" id="IPR038730">
    <property type="entry name" value="HyfE-like"/>
</dbReference>
<keyword evidence="2" id="KW-1003">Cell membrane</keyword>
<gene>
    <name evidence="7" type="ORF">ACFSM5_06210</name>
</gene>
<accession>A0ABW5DSE4</accession>
<protein>
    <submittedName>
        <fullName evidence="7">Hydrogenase-4 component E</fullName>
    </submittedName>
</protein>
<organism evidence="7 8">
    <name type="scientific">Lacibacterium aquatile</name>
    <dbReference type="NCBI Taxonomy" id="1168082"/>
    <lineage>
        <taxon>Bacteria</taxon>
        <taxon>Pseudomonadati</taxon>
        <taxon>Pseudomonadota</taxon>
        <taxon>Alphaproteobacteria</taxon>
        <taxon>Rhodospirillales</taxon>
        <taxon>Rhodospirillaceae</taxon>
    </lineage>
</organism>
<evidence type="ECO:0000256" key="2">
    <source>
        <dbReference type="ARBA" id="ARBA00022475"/>
    </source>
</evidence>
<name>A0ABW5DSE4_9PROT</name>
<dbReference type="RefSeq" id="WP_379875437.1">
    <property type="nucleotide sequence ID" value="NZ_JBHUIP010000004.1"/>
</dbReference>
<evidence type="ECO:0000313" key="7">
    <source>
        <dbReference type="EMBL" id="MFD2262476.1"/>
    </source>
</evidence>
<feature type="transmembrane region" description="Helical" evidence="6">
    <location>
        <begin position="175"/>
        <end position="197"/>
    </location>
</feature>
<comment type="subcellular location">
    <subcellularLocation>
        <location evidence="1">Cell membrane</location>
        <topology evidence="1">Multi-pass membrane protein</topology>
    </subcellularLocation>
</comment>
<evidence type="ECO:0000256" key="3">
    <source>
        <dbReference type="ARBA" id="ARBA00022692"/>
    </source>
</evidence>
<feature type="transmembrane region" description="Helical" evidence="6">
    <location>
        <begin position="31"/>
        <end position="52"/>
    </location>
</feature>
<feature type="transmembrane region" description="Helical" evidence="6">
    <location>
        <begin position="58"/>
        <end position="81"/>
    </location>
</feature>
<feature type="transmembrane region" description="Helical" evidence="6">
    <location>
        <begin position="128"/>
        <end position="144"/>
    </location>
</feature>
<keyword evidence="5 6" id="KW-0472">Membrane</keyword>
<dbReference type="EMBL" id="JBHUIP010000004">
    <property type="protein sequence ID" value="MFD2262476.1"/>
    <property type="molecule type" value="Genomic_DNA"/>
</dbReference>
<sequence length="205" mass="21322">MSEIGYDIAHLFGAAVLLTGFTLLTGRRINVMIRLLALQGALIAALATWTAWTAGIPALLITGALTLGLKAVVVPIVLLRLQRRIPPTPLSTVRLAPLLLAALGLTALAILLMAPISNMLPGLAREQLAIALSMIFLALLLMIARGEMLAQVVAVFALENGLILAAVSAAGMPLVVEMCVALALLGMLGLAGLIGLAPREQETVE</sequence>
<evidence type="ECO:0000256" key="1">
    <source>
        <dbReference type="ARBA" id="ARBA00004651"/>
    </source>
</evidence>
<dbReference type="PANTHER" id="PTHR38601">
    <property type="entry name" value="HYDROGENASE-4 COMPONENT E"/>
    <property type="match status" value="1"/>
</dbReference>
<evidence type="ECO:0000256" key="6">
    <source>
        <dbReference type="SAM" id="Phobius"/>
    </source>
</evidence>
<keyword evidence="3 6" id="KW-0812">Transmembrane</keyword>
<evidence type="ECO:0000313" key="8">
    <source>
        <dbReference type="Proteomes" id="UP001597295"/>
    </source>
</evidence>
<feature type="transmembrane region" description="Helical" evidence="6">
    <location>
        <begin position="93"/>
        <end position="116"/>
    </location>
</feature>
<dbReference type="Proteomes" id="UP001597295">
    <property type="component" value="Unassembled WGS sequence"/>
</dbReference>
<comment type="caution">
    <text evidence="7">The sequence shown here is derived from an EMBL/GenBank/DDBJ whole genome shotgun (WGS) entry which is preliminary data.</text>
</comment>
<evidence type="ECO:0000256" key="5">
    <source>
        <dbReference type="ARBA" id="ARBA00023136"/>
    </source>
</evidence>
<proteinExistence type="predicted"/>